<dbReference type="Proteomes" id="UP000093053">
    <property type="component" value="Chromosome"/>
</dbReference>
<dbReference type="EMBL" id="CP016793">
    <property type="protein sequence ID" value="ANZ38854.1"/>
    <property type="molecule type" value="Genomic_DNA"/>
</dbReference>
<dbReference type="KEGG" id="led:BBK82_25080"/>
<accession>A0A1B2HMA8</accession>
<keyword evidence="2" id="KW-0812">Transmembrane</keyword>
<feature type="compositionally biased region" description="Basic and acidic residues" evidence="1">
    <location>
        <begin position="106"/>
        <end position="117"/>
    </location>
</feature>
<dbReference type="STRING" id="1586287.BBK82_25080"/>
<evidence type="ECO:0000256" key="2">
    <source>
        <dbReference type="SAM" id="Phobius"/>
    </source>
</evidence>
<sequence length="252" mass="27281">MEVARPQREREIIMALIDGAVAVHGVASGVVASSRLADAVSRLRTSPPASRPRRGGEPRTISGGSRRERELRTGHRPANDNALDDEVAAATGTRGGGRTTASGTPHEVRPAGADRPHNAHHTSTRGSTRHDHQVGMARSQADQQAAAERAAAALARAQARRMGGRVNEVLNRVRNLPSAAIETLRNIPGKWARLDEVARMLQAERRGYNLNAALLGESRVPSQFTNEQRRVLEEALTDLADLLDHHIHLIGR</sequence>
<feature type="region of interest" description="Disordered" evidence="1">
    <location>
        <begin position="41"/>
        <end position="145"/>
    </location>
</feature>
<evidence type="ECO:0000313" key="3">
    <source>
        <dbReference type="EMBL" id="ANZ38854.1"/>
    </source>
</evidence>
<feature type="transmembrane region" description="Helical" evidence="2">
    <location>
        <begin position="12"/>
        <end position="32"/>
    </location>
</feature>
<reference evidence="3 4" key="1">
    <citation type="submission" date="2016-07" db="EMBL/GenBank/DDBJ databases">
        <title>Complete genome sequence of the Lentzea guizhouensis DHS C013.</title>
        <authorList>
            <person name="Cao C."/>
        </authorList>
    </citation>
    <scope>NUCLEOTIDE SEQUENCE [LARGE SCALE GENOMIC DNA]</scope>
    <source>
        <strain evidence="3 4">DHS C013</strain>
    </source>
</reference>
<dbReference type="AlphaFoldDB" id="A0A1B2HMA8"/>
<keyword evidence="2" id="KW-1133">Transmembrane helix</keyword>
<evidence type="ECO:0000313" key="4">
    <source>
        <dbReference type="Proteomes" id="UP000093053"/>
    </source>
</evidence>
<gene>
    <name evidence="3" type="ORF">BBK82_25080</name>
</gene>
<name>A0A1B2HMA8_9PSEU</name>
<organism evidence="3 4">
    <name type="scientific">Lentzea guizhouensis</name>
    <dbReference type="NCBI Taxonomy" id="1586287"/>
    <lineage>
        <taxon>Bacteria</taxon>
        <taxon>Bacillati</taxon>
        <taxon>Actinomycetota</taxon>
        <taxon>Actinomycetes</taxon>
        <taxon>Pseudonocardiales</taxon>
        <taxon>Pseudonocardiaceae</taxon>
        <taxon>Lentzea</taxon>
    </lineage>
</organism>
<keyword evidence="2" id="KW-0472">Membrane</keyword>
<evidence type="ECO:0000256" key="1">
    <source>
        <dbReference type="SAM" id="MobiDB-lite"/>
    </source>
</evidence>
<proteinExistence type="predicted"/>
<keyword evidence="4" id="KW-1185">Reference proteome</keyword>
<protein>
    <submittedName>
        <fullName evidence="3">Uncharacterized protein</fullName>
    </submittedName>
</protein>